<feature type="region of interest" description="Disordered" evidence="10">
    <location>
        <begin position="127"/>
        <end position="146"/>
    </location>
</feature>
<dbReference type="AlphaFoldDB" id="A0AAN7QTF2"/>
<dbReference type="GO" id="GO:0008270">
    <property type="term" value="F:zinc ion binding"/>
    <property type="evidence" value="ECO:0007669"/>
    <property type="project" value="UniProtKB-KW"/>
</dbReference>
<feature type="region of interest" description="Disordered" evidence="10">
    <location>
        <begin position="38"/>
        <end position="64"/>
    </location>
</feature>
<dbReference type="SUPFAM" id="SSF103612">
    <property type="entry name" value="SBT domain"/>
    <property type="match status" value="1"/>
</dbReference>
<keyword evidence="3 9" id="KW-0863">Zinc-finger</keyword>
<evidence type="ECO:0000256" key="7">
    <source>
        <dbReference type="ARBA" id="ARBA00023163"/>
    </source>
</evidence>
<dbReference type="InterPro" id="IPR004333">
    <property type="entry name" value="SBP_dom"/>
</dbReference>
<evidence type="ECO:0000313" key="12">
    <source>
        <dbReference type="EMBL" id="KAK4779074.1"/>
    </source>
</evidence>
<name>A0AAN7QTF2_TRANT</name>
<evidence type="ECO:0000256" key="5">
    <source>
        <dbReference type="ARBA" id="ARBA00023015"/>
    </source>
</evidence>
<evidence type="ECO:0000313" key="13">
    <source>
        <dbReference type="Proteomes" id="UP001346149"/>
    </source>
</evidence>
<feature type="region of interest" description="Disordered" evidence="10">
    <location>
        <begin position="370"/>
        <end position="391"/>
    </location>
</feature>
<evidence type="ECO:0000256" key="3">
    <source>
        <dbReference type="ARBA" id="ARBA00022771"/>
    </source>
</evidence>
<dbReference type="SUPFAM" id="SSF48403">
    <property type="entry name" value="Ankyrin repeat"/>
    <property type="match status" value="1"/>
</dbReference>
<gene>
    <name evidence="12" type="ORF">SAY86_006602</name>
</gene>
<keyword evidence="6" id="KW-0238">DNA-binding</keyword>
<dbReference type="PANTHER" id="PTHR31251:SF110">
    <property type="entry name" value="SQUAMOSA PROMOTER-BINDING-LIKE PROTEIN 14"/>
    <property type="match status" value="1"/>
</dbReference>
<dbReference type="InterPro" id="IPR044817">
    <property type="entry name" value="SBP-like"/>
</dbReference>
<evidence type="ECO:0000256" key="4">
    <source>
        <dbReference type="ARBA" id="ARBA00022833"/>
    </source>
</evidence>
<reference evidence="12 13" key="1">
    <citation type="journal article" date="2023" name="Hortic Res">
        <title>Pangenome of water caltrop reveals structural variations and asymmetric subgenome divergence after allopolyploidization.</title>
        <authorList>
            <person name="Zhang X."/>
            <person name="Chen Y."/>
            <person name="Wang L."/>
            <person name="Yuan Y."/>
            <person name="Fang M."/>
            <person name="Shi L."/>
            <person name="Lu R."/>
            <person name="Comes H.P."/>
            <person name="Ma Y."/>
            <person name="Chen Y."/>
            <person name="Huang G."/>
            <person name="Zhou Y."/>
            <person name="Zheng Z."/>
            <person name="Qiu Y."/>
        </authorList>
    </citation>
    <scope>NUCLEOTIDE SEQUENCE [LARGE SCALE GENOMIC DNA]</scope>
    <source>
        <strain evidence="12">F231</strain>
    </source>
</reference>
<dbReference type="Proteomes" id="UP001346149">
    <property type="component" value="Unassembled WGS sequence"/>
</dbReference>
<comment type="subcellular location">
    <subcellularLocation>
        <location evidence="1">Nucleus</location>
    </subcellularLocation>
</comment>
<feature type="domain" description="SBP-type" evidence="11">
    <location>
        <begin position="149"/>
        <end position="226"/>
    </location>
</feature>
<evidence type="ECO:0000256" key="10">
    <source>
        <dbReference type="SAM" id="MobiDB-lite"/>
    </source>
</evidence>
<dbReference type="InterPro" id="IPR036893">
    <property type="entry name" value="SBP_sf"/>
</dbReference>
<keyword evidence="2" id="KW-0479">Metal-binding</keyword>
<dbReference type="PROSITE" id="PS51141">
    <property type="entry name" value="ZF_SBP"/>
    <property type="match status" value="1"/>
</dbReference>
<dbReference type="GO" id="GO:0005634">
    <property type="term" value="C:nucleus"/>
    <property type="evidence" value="ECO:0007669"/>
    <property type="project" value="UniProtKB-SubCell"/>
</dbReference>
<dbReference type="Pfam" id="PF26102">
    <property type="entry name" value="Ig_SPL7"/>
    <property type="match status" value="1"/>
</dbReference>
<proteinExistence type="predicted"/>
<feature type="compositionally biased region" description="Low complexity" evidence="10">
    <location>
        <begin position="505"/>
        <end position="529"/>
    </location>
</feature>
<keyword evidence="8" id="KW-0539">Nucleus</keyword>
<feature type="compositionally biased region" description="Low complexity" evidence="10">
    <location>
        <begin position="378"/>
        <end position="390"/>
    </location>
</feature>
<comment type="caution">
    <text evidence="12">The sequence shown here is derived from an EMBL/GenBank/DDBJ whole genome shotgun (WGS) entry which is preliminary data.</text>
</comment>
<evidence type="ECO:0000256" key="9">
    <source>
        <dbReference type="PROSITE-ProRule" id="PRU00470"/>
    </source>
</evidence>
<keyword evidence="13" id="KW-1185">Reference proteome</keyword>
<feature type="region of interest" description="Disordered" evidence="10">
    <location>
        <begin position="498"/>
        <end position="530"/>
    </location>
</feature>
<feature type="compositionally biased region" description="Polar residues" evidence="10">
    <location>
        <begin position="429"/>
        <end position="448"/>
    </location>
</feature>
<feature type="region of interest" description="Disordered" evidence="10">
    <location>
        <begin position="422"/>
        <end position="449"/>
    </location>
</feature>
<dbReference type="Gene3D" id="1.25.40.20">
    <property type="entry name" value="Ankyrin repeat-containing domain"/>
    <property type="match status" value="1"/>
</dbReference>
<keyword evidence="7" id="KW-0804">Transcription</keyword>
<evidence type="ECO:0000256" key="1">
    <source>
        <dbReference type="ARBA" id="ARBA00004123"/>
    </source>
</evidence>
<evidence type="ECO:0000259" key="11">
    <source>
        <dbReference type="PROSITE" id="PS51141"/>
    </source>
</evidence>
<feature type="region of interest" description="Disordered" evidence="10">
    <location>
        <begin position="216"/>
        <end position="241"/>
    </location>
</feature>
<dbReference type="InterPro" id="IPR036770">
    <property type="entry name" value="Ankyrin_rpt-contain_sf"/>
</dbReference>
<keyword evidence="5" id="KW-0805">Transcription regulation</keyword>
<evidence type="ECO:0000256" key="6">
    <source>
        <dbReference type="ARBA" id="ARBA00023125"/>
    </source>
</evidence>
<organism evidence="12 13">
    <name type="scientific">Trapa natans</name>
    <name type="common">Water chestnut</name>
    <dbReference type="NCBI Taxonomy" id="22666"/>
    <lineage>
        <taxon>Eukaryota</taxon>
        <taxon>Viridiplantae</taxon>
        <taxon>Streptophyta</taxon>
        <taxon>Embryophyta</taxon>
        <taxon>Tracheophyta</taxon>
        <taxon>Spermatophyta</taxon>
        <taxon>Magnoliopsida</taxon>
        <taxon>eudicotyledons</taxon>
        <taxon>Gunneridae</taxon>
        <taxon>Pentapetalae</taxon>
        <taxon>rosids</taxon>
        <taxon>malvids</taxon>
        <taxon>Myrtales</taxon>
        <taxon>Lythraceae</taxon>
        <taxon>Trapa</taxon>
    </lineage>
</organism>
<accession>A0AAN7QTF2</accession>
<dbReference type="EMBL" id="JAXQNO010000017">
    <property type="protein sequence ID" value="KAK4779074.1"/>
    <property type="molecule type" value="Genomic_DNA"/>
</dbReference>
<dbReference type="GO" id="GO:0003677">
    <property type="term" value="F:DNA binding"/>
    <property type="evidence" value="ECO:0007669"/>
    <property type="project" value="UniProtKB-KW"/>
</dbReference>
<protein>
    <recommendedName>
        <fullName evidence="11">SBP-type domain-containing protein</fullName>
    </recommendedName>
</protein>
<feature type="compositionally biased region" description="Basic residues" evidence="10">
    <location>
        <begin position="216"/>
        <end position="225"/>
    </location>
</feature>
<keyword evidence="4" id="KW-0862">Zinc</keyword>
<dbReference type="Pfam" id="PF03110">
    <property type="entry name" value="SBP"/>
    <property type="match status" value="1"/>
</dbReference>
<dbReference type="PANTHER" id="PTHR31251">
    <property type="entry name" value="SQUAMOSA PROMOTER-BINDING-LIKE PROTEIN 4"/>
    <property type="match status" value="1"/>
</dbReference>
<feature type="region of interest" description="Disordered" evidence="10">
    <location>
        <begin position="91"/>
        <end position="118"/>
    </location>
</feature>
<sequence>MEEAGAQVATPTFIHSSPSGGFWKSSLLARKRDCPYNHVQSPNLQPQDLRRSSEPRANWNPNSWEWDSTQFIANSVRSEILQLSTLTTEKKKSGEEGANGIPGVLRTSSAEDEGDESLRLNLGGSMKSLEGSTLRPNKRFRSGSPGSNYPMCQVDDCIEDLSSAKDYHRRHKVCEGHSKAAKALVGKQLQRFCQQCSRFHPLPEFDDGKRSCRRRLAGHNRRRRKTQAEEASSKILSPETKSTNCEVNTDVVNLLTAFARAQGQIGDNIVASSSIPDKEQILQILGKINTLGLPTDLAARLASFRNLNGASSGQAPLDHPFKSNGEILSPSTMDLLTVLSATLLSQKSGQKVDFEMNMVNKYSEQSAEPICPTIENNSTGGERSSSSYHSSVKDSDCHVLEARANLPLQLFSSSPENCIPPQLPPSRKYFSSGSSNRTEYQSPSSSPVVQRLFPLQTSAEEATRPEITVIREVNGYPEMNCKQAHFVPLQLFRDYDKDQERGPYQSSPNQTGSASSSGSDHSPSSLSLDSQDRTGRIMFKLFDKDPSHLPGALRSQIYSWLSSRPVDMESYIRPGCLVLSIYLSMPSTAWEQLEENLLERLHTLLQAPDSSFWRTGRFLVSTGQKIASHNDGKTHLLKSWRTSSPELISVSPLALATGQEISQLVLKGRNLVNPGTRIHCTYMGGYVSKDVPEECCCEKSMYNEVRIQGFGINDVVAVPNSTGRCFLEVENGIKGNSFPLIIADATICSELQLLESELAEAKDSKREEVVHFLNELGWLFQRKKDSSPLDPSSSLCRFKFLLAFSVERDWCYLVRKLLDVLAENNINGCISSKDSLEALAEVQLLSRAVRRGCMKMVEMLIEYAVDCSPDASRMYIFPPTMAGPGGITPLHLAACISGAANMVDALTNDPQEIGLNSWSTLMDGSSQTPRSYAAMRNNHSYNELVARKLSDRRNGQISLSIQGSGTVDRDRDISRGQQSVRLRSSCAQCSAAATRHYYRPRITRSQCVLHRPYIHSMLVVAAVCVCVCLFLRGAPKVGLVAPFKWENLDYGPI</sequence>
<evidence type="ECO:0000256" key="8">
    <source>
        <dbReference type="ARBA" id="ARBA00023242"/>
    </source>
</evidence>
<evidence type="ECO:0000256" key="2">
    <source>
        <dbReference type="ARBA" id="ARBA00022723"/>
    </source>
</evidence>
<dbReference type="FunFam" id="4.10.1100.10:FF:000001">
    <property type="entry name" value="Squamosa promoter-binding-like protein 14"/>
    <property type="match status" value="1"/>
</dbReference>
<dbReference type="Gene3D" id="4.10.1100.10">
    <property type="entry name" value="Transcription factor, SBP-box domain"/>
    <property type="match status" value="1"/>
</dbReference>